<evidence type="ECO:0000256" key="1">
    <source>
        <dbReference type="SAM" id="MobiDB-lite"/>
    </source>
</evidence>
<protein>
    <recommendedName>
        <fullName evidence="4">DUF4175 domain-containing protein</fullName>
    </recommendedName>
</protein>
<evidence type="ECO:0000313" key="3">
    <source>
        <dbReference type="Proteomes" id="UP000321513"/>
    </source>
</evidence>
<accession>A0A512B8S6</accession>
<name>A0A512B8S6_9BACT</name>
<dbReference type="EMBL" id="BJYT01000002">
    <property type="protein sequence ID" value="GEO08343.1"/>
    <property type="molecule type" value="Genomic_DNA"/>
</dbReference>
<feature type="region of interest" description="Disordered" evidence="1">
    <location>
        <begin position="354"/>
        <end position="375"/>
    </location>
</feature>
<sequence length="594" mass="66486">MVATYPTPAVVKRKLKTAFILLTAGVLLSVGLLTLPAESFQKISKAGLVGNSINPGKRETKPAEVTDAKVIIDPPAYTGKSTREQDRFNVVAEQDAMITWNIATTTRVKEVQLIFNDKVVLHLQPVDKGFTKWSGRRQVKSAGFYQVKIANSLSELYQVEMIKDQPPVIIVQAPQPNTVIEYGQPQKVLINVALTDDYGIENTFINATTASGSGEAVKFKEQQIPFANFSAGNKQYQLQKQVDLAALGMQPGDELYFYVNARDNYRQEKRSDVYIVRMEDTTQLMSMEGLVNGVDLKPEFFRSQRQIIIETEQLLKDRDTISVESFNKKSSDLGVDQKLLRLRYGKFLGEENETEIGGDHEHDEAGNTDGANAGNADKILDQYSHKHDNAEDATFFDAKTKKQLLATLSEMWKAELQLRTLKPKAALPFEYKALRLLKNLQQQTRAYVGKTGSKTTPLKPEIRLTGDLAKVEQPVVEQQFEQKADPVTTLRKALGILELARSKETLQRTSIEILEQASMLLSTKAASEPSNYLASLEALKRILKKNYKASDVNLAGSAFQKMIRSVSAIPQQSKASPDMKLSQRYFLNLKRQND</sequence>
<evidence type="ECO:0008006" key="4">
    <source>
        <dbReference type="Google" id="ProtNLM"/>
    </source>
</evidence>
<reference evidence="2 3" key="1">
    <citation type="submission" date="2019-07" db="EMBL/GenBank/DDBJ databases">
        <title>Whole genome shotgun sequence of Segetibacter aerophilus NBRC 106135.</title>
        <authorList>
            <person name="Hosoyama A."/>
            <person name="Uohara A."/>
            <person name="Ohji S."/>
            <person name="Ichikawa N."/>
        </authorList>
    </citation>
    <scope>NUCLEOTIDE SEQUENCE [LARGE SCALE GENOMIC DNA]</scope>
    <source>
        <strain evidence="2 3">NBRC 106135</strain>
    </source>
</reference>
<proteinExistence type="predicted"/>
<evidence type="ECO:0000313" key="2">
    <source>
        <dbReference type="EMBL" id="GEO08343.1"/>
    </source>
</evidence>
<keyword evidence="3" id="KW-1185">Reference proteome</keyword>
<dbReference type="AlphaFoldDB" id="A0A512B8S6"/>
<organism evidence="2 3">
    <name type="scientific">Segetibacter aerophilus</name>
    <dbReference type="NCBI Taxonomy" id="670293"/>
    <lineage>
        <taxon>Bacteria</taxon>
        <taxon>Pseudomonadati</taxon>
        <taxon>Bacteroidota</taxon>
        <taxon>Chitinophagia</taxon>
        <taxon>Chitinophagales</taxon>
        <taxon>Chitinophagaceae</taxon>
        <taxon>Segetibacter</taxon>
    </lineage>
</organism>
<comment type="caution">
    <text evidence="2">The sequence shown here is derived from an EMBL/GenBank/DDBJ whole genome shotgun (WGS) entry which is preliminary data.</text>
</comment>
<dbReference type="Proteomes" id="UP000321513">
    <property type="component" value="Unassembled WGS sequence"/>
</dbReference>
<gene>
    <name evidence="2" type="ORF">SAE01_08390</name>
</gene>